<comment type="caution">
    <text evidence="6">The sequence shown here is derived from an EMBL/GenBank/DDBJ whole genome shotgun (WGS) entry which is preliminary data.</text>
</comment>
<sequence length="1072" mass="116176">MAQSPENMEAVFDGYFRRADLDKDGRISGTEAVSFFQGSNLPKHVLAQIWMHADQNRTGFLGRADFYNALRLVTVAQSGRELTPDIVKAALFSPAASKIPPPQINQAAAPAPQLNSVSAPSPQLNPVETPTPRMGVMAPNSSQNLGFRGPQAVPNTGVNQQFFPSPANQFMRPPQATSAAAPLPIQGVIPGLPGGGSVRGPHPSGSNVSLSNNWSGVRPGGALTGVTSQVPPSRGIAPLNQDGFGLVTSSVMPSTAPPRPQTPSSQAPSTSPKVADPVSSLQPAARDSKALGVSGQGFSSNSSFGSDVFSAITQPKQDVSTPMFTASGTPNSSSVGLLSTGTQSLGKSSQFDHAKNTSVIPPASGQLQQAQSHVKQNQSNAIQNTSAFTVAGVSVGAIGPASSHSQLPWPKFTPSDIQKYTKVFVEVDKDRDGRITGEQARNLFLSWRLPREVLKQVWDLSDQDNDSMLTIREFCTALYLMERYREGRPLPSELPNSIKFDEALLRITGQPTPAYGNTAWQHTPGYPQQGVPGTRAAMPAAGTRPPAQVPVPQSEVPAQSLQQQGQRVPVLEKHLVNQLSKEEQSALSTKYQEATEADKKVEQLEKEILDSKEKIEFYRTKMQELVLYKSRCDNRLNEITERASADKREVESLGKKYEEKYKQSGDVASKLTVEEATFREFRCPVQPHERKLELYNAIVKMEQGGSVDGLLQVRAERIQSDLEELVKGLNERCKQYGLRVKPTALIELPFGWQPGIQDGAADWSEDWDKFEDEGFAIVKELTVEVENVIAPPRKPKPSIWSDKASADGAVSPIMSSLNVDSKTEKPSGTGEQVPENGSIFAHSEDGSVKSPPGSPSGRSTLESPSQEFHLPRFDNIDASPRAKGSQSDHGGAESTISGDKFGDEQAWGATFSDMNDDVDSVWGFNAINSKELDHERNQQNSFFGSNDFGLNPIRTDSPSAASVFGKEKSPFTFDSVPSTPLFNSGASPKYNDGPDYTFDSFKRFESFNMNGRGLFGQRESLVRFDSMRSTGDFDHNGGFSSFDDKDPFGSSGPFISSESQTSRRASDNWSAF</sequence>
<keyword evidence="7" id="KW-1185">Reference proteome</keyword>
<name>A0AAV9D0N0_ACOCL</name>
<dbReference type="PANTHER" id="PTHR11216:SF161">
    <property type="entry name" value="CALCIUM-BINDING EF HAND FAMILY PROTEIN"/>
    <property type="match status" value="1"/>
</dbReference>
<dbReference type="GO" id="GO:0016197">
    <property type="term" value="P:endosomal transport"/>
    <property type="evidence" value="ECO:0007669"/>
    <property type="project" value="TreeGrafter"/>
</dbReference>
<feature type="domain" description="EH" evidence="4">
    <location>
        <begin position="416"/>
        <end position="498"/>
    </location>
</feature>
<dbReference type="PROSITE" id="PS50031">
    <property type="entry name" value="EH"/>
    <property type="match status" value="2"/>
</dbReference>
<dbReference type="CDD" id="cd00052">
    <property type="entry name" value="EH"/>
    <property type="match status" value="2"/>
</dbReference>
<dbReference type="InterPro" id="IPR011992">
    <property type="entry name" value="EF-hand-dom_pair"/>
</dbReference>
<dbReference type="SUPFAM" id="SSF47473">
    <property type="entry name" value="EF-hand"/>
    <property type="match status" value="2"/>
</dbReference>
<reference evidence="6" key="1">
    <citation type="journal article" date="2023" name="Nat. Commun.">
        <title>Diploid and tetraploid genomes of Acorus and the evolution of monocots.</title>
        <authorList>
            <person name="Ma L."/>
            <person name="Liu K.W."/>
            <person name="Li Z."/>
            <person name="Hsiao Y.Y."/>
            <person name="Qi Y."/>
            <person name="Fu T."/>
            <person name="Tang G.D."/>
            <person name="Zhang D."/>
            <person name="Sun W.H."/>
            <person name="Liu D.K."/>
            <person name="Li Y."/>
            <person name="Chen G.Z."/>
            <person name="Liu X.D."/>
            <person name="Liao X.Y."/>
            <person name="Jiang Y.T."/>
            <person name="Yu X."/>
            <person name="Hao Y."/>
            <person name="Huang J."/>
            <person name="Zhao X.W."/>
            <person name="Ke S."/>
            <person name="Chen Y.Y."/>
            <person name="Wu W.L."/>
            <person name="Hsu J.L."/>
            <person name="Lin Y.F."/>
            <person name="Huang M.D."/>
            <person name="Li C.Y."/>
            <person name="Huang L."/>
            <person name="Wang Z.W."/>
            <person name="Zhao X."/>
            <person name="Zhong W.Y."/>
            <person name="Peng D.H."/>
            <person name="Ahmad S."/>
            <person name="Lan S."/>
            <person name="Zhang J.S."/>
            <person name="Tsai W.C."/>
            <person name="Van de Peer Y."/>
            <person name="Liu Z.J."/>
        </authorList>
    </citation>
    <scope>NUCLEOTIDE SEQUENCE</scope>
    <source>
        <strain evidence="6">CP</strain>
    </source>
</reference>
<dbReference type="GO" id="GO:0005509">
    <property type="term" value="F:calcium ion binding"/>
    <property type="evidence" value="ECO:0007669"/>
    <property type="project" value="InterPro"/>
</dbReference>
<dbReference type="InterPro" id="IPR018247">
    <property type="entry name" value="EF_Hand_1_Ca_BS"/>
</dbReference>
<dbReference type="EMBL" id="JAUJYO010000016">
    <property type="protein sequence ID" value="KAK1293827.1"/>
    <property type="molecule type" value="Genomic_DNA"/>
</dbReference>
<evidence type="ECO:0000259" key="4">
    <source>
        <dbReference type="PROSITE" id="PS50031"/>
    </source>
</evidence>
<evidence type="ECO:0000313" key="6">
    <source>
        <dbReference type="EMBL" id="KAK1293827.1"/>
    </source>
</evidence>
<evidence type="ECO:0000256" key="3">
    <source>
        <dbReference type="SAM" id="MobiDB-lite"/>
    </source>
</evidence>
<dbReference type="Pfam" id="PF12763">
    <property type="entry name" value="EH"/>
    <property type="match status" value="2"/>
</dbReference>
<feature type="compositionally biased region" description="Low complexity" evidence="3">
    <location>
        <begin position="292"/>
        <end position="302"/>
    </location>
</feature>
<evidence type="ECO:0000259" key="5">
    <source>
        <dbReference type="PROSITE" id="PS50222"/>
    </source>
</evidence>
<feature type="compositionally biased region" description="Low complexity" evidence="3">
    <location>
        <begin position="848"/>
        <end position="859"/>
    </location>
</feature>
<dbReference type="Proteomes" id="UP001180020">
    <property type="component" value="Unassembled WGS sequence"/>
</dbReference>
<keyword evidence="1" id="KW-0106">Calcium</keyword>
<protein>
    <submittedName>
        <fullName evidence="6">Uncharacterized protein</fullName>
    </submittedName>
</protein>
<dbReference type="PANTHER" id="PTHR11216">
    <property type="entry name" value="EH DOMAIN"/>
    <property type="match status" value="1"/>
</dbReference>
<dbReference type="GO" id="GO:0006897">
    <property type="term" value="P:endocytosis"/>
    <property type="evidence" value="ECO:0007669"/>
    <property type="project" value="TreeGrafter"/>
</dbReference>
<dbReference type="PROSITE" id="PS00018">
    <property type="entry name" value="EF_HAND_1"/>
    <property type="match status" value="1"/>
</dbReference>
<evidence type="ECO:0000256" key="2">
    <source>
        <dbReference type="SAM" id="Coils"/>
    </source>
</evidence>
<feature type="region of interest" description="Disordered" evidence="3">
    <location>
        <begin position="1035"/>
        <end position="1072"/>
    </location>
</feature>
<evidence type="ECO:0000313" key="7">
    <source>
        <dbReference type="Proteomes" id="UP001180020"/>
    </source>
</evidence>
<dbReference type="Gene3D" id="1.10.238.10">
    <property type="entry name" value="EF-hand"/>
    <property type="match status" value="2"/>
</dbReference>
<feature type="region of interest" description="Disordered" evidence="3">
    <location>
        <begin position="815"/>
        <end position="903"/>
    </location>
</feature>
<dbReference type="InterPro" id="IPR002048">
    <property type="entry name" value="EF_hand_dom"/>
</dbReference>
<keyword evidence="2" id="KW-0175">Coiled coil</keyword>
<feature type="compositionally biased region" description="Low complexity" evidence="3">
    <location>
        <begin position="262"/>
        <end position="272"/>
    </location>
</feature>
<feature type="domain" description="EH" evidence="4">
    <location>
        <begin position="8"/>
        <end position="98"/>
    </location>
</feature>
<dbReference type="PROSITE" id="PS50222">
    <property type="entry name" value="EF_HAND_2"/>
    <property type="match status" value="2"/>
</dbReference>
<gene>
    <name evidence="6" type="ORF">QJS10_CPA16g00582</name>
</gene>
<reference evidence="6" key="2">
    <citation type="submission" date="2023-06" db="EMBL/GenBank/DDBJ databases">
        <authorList>
            <person name="Ma L."/>
            <person name="Liu K.-W."/>
            <person name="Li Z."/>
            <person name="Hsiao Y.-Y."/>
            <person name="Qi Y."/>
            <person name="Fu T."/>
            <person name="Tang G."/>
            <person name="Zhang D."/>
            <person name="Sun W.-H."/>
            <person name="Liu D.-K."/>
            <person name="Li Y."/>
            <person name="Chen G.-Z."/>
            <person name="Liu X.-D."/>
            <person name="Liao X.-Y."/>
            <person name="Jiang Y.-T."/>
            <person name="Yu X."/>
            <person name="Hao Y."/>
            <person name="Huang J."/>
            <person name="Zhao X.-W."/>
            <person name="Ke S."/>
            <person name="Chen Y.-Y."/>
            <person name="Wu W.-L."/>
            <person name="Hsu J.-L."/>
            <person name="Lin Y.-F."/>
            <person name="Huang M.-D."/>
            <person name="Li C.-Y."/>
            <person name="Huang L."/>
            <person name="Wang Z.-W."/>
            <person name="Zhao X."/>
            <person name="Zhong W.-Y."/>
            <person name="Peng D.-H."/>
            <person name="Ahmad S."/>
            <person name="Lan S."/>
            <person name="Zhang J.-S."/>
            <person name="Tsai W.-C."/>
            <person name="Van De Peer Y."/>
            <person name="Liu Z.-J."/>
        </authorList>
    </citation>
    <scope>NUCLEOTIDE SEQUENCE</scope>
    <source>
        <strain evidence="6">CP</strain>
        <tissue evidence="6">Leaves</tissue>
    </source>
</reference>
<dbReference type="GO" id="GO:0005737">
    <property type="term" value="C:cytoplasm"/>
    <property type="evidence" value="ECO:0007669"/>
    <property type="project" value="TreeGrafter"/>
</dbReference>
<feature type="domain" description="EF-hand" evidence="5">
    <location>
        <begin position="7"/>
        <end position="42"/>
    </location>
</feature>
<dbReference type="GO" id="GO:0005886">
    <property type="term" value="C:plasma membrane"/>
    <property type="evidence" value="ECO:0007669"/>
    <property type="project" value="TreeGrafter"/>
</dbReference>
<evidence type="ECO:0000256" key="1">
    <source>
        <dbReference type="ARBA" id="ARBA00022837"/>
    </source>
</evidence>
<accession>A0AAV9D0N0</accession>
<feature type="region of interest" description="Disordered" evidence="3">
    <location>
        <begin position="220"/>
        <end position="302"/>
    </location>
</feature>
<dbReference type="SMART" id="SM00054">
    <property type="entry name" value="EFh"/>
    <property type="match status" value="4"/>
</dbReference>
<organism evidence="6 7">
    <name type="scientific">Acorus calamus</name>
    <name type="common">Sweet flag</name>
    <dbReference type="NCBI Taxonomy" id="4465"/>
    <lineage>
        <taxon>Eukaryota</taxon>
        <taxon>Viridiplantae</taxon>
        <taxon>Streptophyta</taxon>
        <taxon>Embryophyta</taxon>
        <taxon>Tracheophyta</taxon>
        <taxon>Spermatophyta</taxon>
        <taxon>Magnoliopsida</taxon>
        <taxon>Liliopsida</taxon>
        <taxon>Acoraceae</taxon>
        <taxon>Acorus</taxon>
    </lineage>
</organism>
<feature type="compositionally biased region" description="Polar residues" evidence="3">
    <location>
        <begin position="1053"/>
        <end position="1072"/>
    </location>
</feature>
<feature type="coiled-coil region" evidence="2">
    <location>
        <begin position="587"/>
        <end position="621"/>
    </location>
</feature>
<dbReference type="SMART" id="SM00027">
    <property type="entry name" value="EH"/>
    <property type="match status" value="2"/>
</dbReference>
<feature type="domain" description="EF-hand" evidence="5">
    <location>
        <begin position="449"/>
        <end position="484"/>
    </location>
</feature>
<dbReference type="InterPro" id="IPR000261">
    <property type="entry name" value="EH_dom"/>
</dbReference>
<proteinExistence type="predicted"/>
<dbReference type="AlphaFoldDB" id="A0AAV9D0N0"/>